<dbReference type="AlphaFoldDB" id="X1LHR0"/>
<protein>
    <submittedName>
        <fullName evidence="2">Uncharacterized protein</fullName>
    </submittedName>
</protein>
<gene>
    <name evidence="2" type="ORF">S06H3_21399</name>
</gene>
<feature type="region of interest" description="Disordered" evidence="1">
    <location>
        <begin position="1"/>
        <end position="24"/>
    </location>
</feature>
<proteinExistence type="predicted"/>
<dbReference type="EMBL" id="BARV01011234">
    <property type="protein sequence ID" value="GAI05376.1"/>
    <property type="molecule type" value="Genomic_DNA"/>
</dbReference>
<reference evidence="2" key="1">
    <citation type="journal article" date="2014" name="Front. Microbiol.">
        <title>High frequency of phylogenetically diverse reductive dehalogenase-homologous genes in deep subseafloor sedimentary metagenomes.</title>
        <authorList>
            <person name="Kawai M."/>
            <person name="Futagami T."/>
            <person name="Toyoda A."/>
            <person name="Takaki Y."/>
            <person name="Nishi S."/>
            <person name="Hori S."/>
            <person name="Arai W."/>
            <person name="Tsubouchi T."/>
            <person name="Morono Y."/>
            <person name="Uchiyama I."/>
            <person name="Ito T."/>
            <person name="Fujiyama A."/>
            <person name="Inagaki F."/>
            <person name="Takami H."/>
        </authorList>
    </citation>
    <scope>NUCLEOTIDE SEQUENCE</scope>
    <source>
        <strain evidence="2">Expedition CK06-06</strain>
    </source>
</reference>
<evidence type="ECO:0000256" key="1">
    <source>
        <dbReference type="SAM" id="MobiDB-lite"/>
    </source>
</evidence>
<accession>X1LHR0</accession>
<organism evidence="2">
    <name type="scientific">marine sediment metagenome</name>
    <dbReference type="NCBI Taxonomy" id="412755"/>
    <lineage>
        <taxon>unclassified sequences</taxon>
        <taxon>metagenomes</taxon>
        <taxon>ecological metagenomes</taxon>
    </lineage>
</organism>
<name>X1LHR0_9ZZZZ</name>
<comment type="caution">
    <text evidence="2">The sequence shown here is derived from an EMBL/GenBank/DDBJ whole genome shotgun (WGS) entry which is preliminary data.</text>
</comment>
<sequence length="216" mass="23546">GTTFARNHYGNYARARTKPVNPKTDAQNDVRAALAAMTARWSQVLDAPQRTAWNLYGSNVVMKNKLGESINLTGFNHYIRSNVIRQVSSEGPIDDGPTVFEIPAADPTLTVSYTEAPQHKTVTFDNTMDWAKEDGANMYLFDGQPQNAQRNFFAGPWKGVQEVAGVDPGGAVSPVVAAIKFVVTEGQHCWMYARISRADGRLSAPFRADALVSAGP</sequence>
<evidence type="ECO:0000313" key="2">
    <source>
        <dbReference type="EMBL" id="GAI05376.1"/>
    </source>
</evidence>
<feature type="non-terminal residue" evidence="2">
    <location>
        <position position="1"/>
    </location>
</feature>